<feature type="region of interest" description="Disordered" evidence="9">
    <location>
        <begin position="91"/>
        <end position="168"/>
    </location>
</feature>
<evidence type="ECO:0000256" key="2">
    <source>
        <dbReference type="ARBA" id="ARBA00014259"/>
    </source>
</evidence>
<dbReference type="SUPFAM" id="SSF48403">
    <property type="entry name" value="Ankyrin repeat"/>
    <property type="match status" value="1"/>
</dbReference>
<dbReference type="InterPro" id="IPR036770">
    <property type="entry name" value="Ankyrin_rpt-contain_sf"/>
</dbReference>
<name>A0A2J8A1N2_9CHLO</name>
<dbReference type="EMBL" id="PGGS01000237">
    <property type="protein sequence ID" value="PNH06427.1"/>
    <property type="molecule type" value="Genomic_DNA"/>
</dbReference>
<organism evidence="11 12">
    <name type="scientific">Tetrabaena socialis</name>
    <dbReference type="NCBI Taxonomy" id="47790"/>
    <lineage>
        <taxon>Eukaryota</taxon>
        <taxon>Viridiplantae</taxon>
        <taxon>Chlorophyta</taxon>
        <taxon>core chlorophytes</taxon>
        <taxon>Chlorophyceae</taxon>
        <taxon>CS clade</taxon>
        <taxon>Chlamydomonadales</taxon>
        <taxon>Tetrabaenaceae</taxon>
        <taxon>Tetrabaena</taxon>
    </lineage>
</organism>
<keyword evidence="10" id="KW-0732">Signal</keyword>
<keyword evidence="12" id="KW-1185">Reference proteome</keyword>
<dbReference type="AlphaFoldDB" id="A0A2J8A1N2"/>
<feature type="compositionally biased region" description="Basic and acidic residues" evidence="9">
    <location>
        <begin position="124"/>
        <end position="134"/>
    </location>
</feature>
<accession>A0A2J8A1N2</accession>
<dbReference type="OrthoDB" id="544997at2759"/>
<dbReference type="PANTHER" id="PTHR15263">
    <property type="entry name" value="I-KAPPA-B-LIKE PROTEIN IKBL"/>
    <property type="match status" value="1"/>
</dbReference>
<reference evidence="11 12" key="1">
    <citation type="journal article" date="2017" name="Mol. Biol. Evol.">
        <title>The 4-celled Tetrabaena socialis nuclear genome reveals the essential components for genetic control of cell number at the origin of multicellularity in the volvocine lineage.</title>
        <authorList>
            <person name="Featherston J."/>
            <person name="Arakaki Y."/>
            <person name="Hanschen E.R."/>
            <person name="Ferris P.J."/>
            <person name="Michod R.E."/>
            <person name="Olson B.J.S.C."/>
            <person name="Nozaki H."/>
            <person name="Durand P.M."/>
        </authorList>
    </citation>
    <scope>NUCLEOTIDE SEQUENCE [LARGE SCALE GENOMIC DNA]</scope>
    <source>
        <strain evidence="11 12">NIES-571</strain>
    </source>
</reference>
<dbReference type="Gene3D" id="1.25.40.20">
    <property type="entry name" value="Ankyrin repeat-containing domain"/>
    <property type="match status" value="1"/>
</dbReference>
<proteinExistence type="predicted"/>
<evidence type="ECO:0000256" key="9">
    <source>
        <dbReference type="SAM" id="MobiDB-lite"/>
    </source>
</evidence>
<evidence type="ECO:0000313" key="11">
    <source>
        <dbReference type="EMBL" id="PNH06427.1"/>
    </source>
</evidence>
<dbReference type="GO" id="GO:0005634">
    <property type="term" value="C:nucleus"/>
    <property type="evidence" value="ECO:0007669"/>
    <property type="project" value="UniProtKB-SubCell"/>
</dbReference>
<evidence type="ECO:0000256" key="7">
    <source>
        <dbReference type="ARBA" id="ARBA00030621"/>
    </source>
</evidence>
<evidence type="ECO:0000256" key="4">
    <source>
        <dbReference type="ARBA" id="ARBA00022737"/>
    </source>
</evidence>
<comment type="subcellular location">
    <subcellularLocation>
        <location evidence="1">Nucleus</location>
    </subcellularLocation>
</comment>
<keyword evidence="6" id="KW-0539">Nucleus</keyword>
<evidence type="ECO:0000256" key="6">
    <source>
        <dbReference type="ARBA" id="ARBA00023242"/>
    </source>
</evidence>
<comment type="caution">
    <text evidence="11">The sequence shown here is derived from an EMBL/GenBank/DDBJ whole genome shotgun (WGS) entry which is preliminary data.</text>
</comment>
<feature type="compositionally biased region" description="Low complexity" evidence="9">
    <location>
        <begin position="152"/>
        <end position="165"/>
    </location>
</feature>
<feature type="chain" id="PRO_5014322231" description="NF-kappa-B inhibitor-like protein 1" evidence="10">
    <location>
        <begin position="24"/>
        <end position="403"/>
    </location>
</feature>
<dbReference type="InterPro" id="IPR038753">
    <property type="entry name" value="NFKBIL1"/>
</dbReference>
<evidence type="ECO:0000256" key="8">
    <source>
        <dbReference type="ARBA" id="ARBA00030802"/>
    </source>
</evidence>
<protein>
    <recommendedName>
        <fullName evidence="2">NF-kappa-B inhibitor-like protein 1</fullName>
    </recommendedName>
    <alternativeName>
        <fullName evidence="7">Inhibitor of kappa B-like protein</fullName>
    </alternativeName>
    <alternativeName>
        <fullName evidence="8">Nuclear factor of kappa light polypeptide gene enhancer in B-cells inhibitor-like 1</fullName>
    </alternativeName>
</protein>
<feature type="compositionally biased region" description="Acidic residues" evidence="9">
    <location>
        <begin position="112"/>
        <end position="123"/>
    </location>
</feature>
<keyword evidence="3" id="KW-0597">Phosphoprotein</keyword>
<keyword evidence="5" id="KW-0040">ANK repeat</keyword>
<feature type="compositionally biased region" description="Gly residues" evidence="9">
    <location>
        <begin position="97"/>
        <end position="107"/>
    </location>
</feature>
<evidence type="ECO:0000256" key="10">
    <source>
        <dbReference type="SAM" id="SignalP"/>
    </source>
</evidence>
<dbReference type="Proteomes" id="UP000236333">
    <property type="component" value="Unassembled WGS sequence"/>
</dbReference>
<dbReference type="GO" id="GO:0043124">
    <property type="term" value="P:negative regulation of canonical NF-kappaB signal transduction"/>
    <property type="evidence" value="ECO:0007669"/>
    <property type="project" value="InterPro"/>
</dbReference>
<dbReference type="PANTHER" id="PTHR15263:SF1">
    <property type="entry name" value="NF-KAPPA-B INHIBITOR-LIKE PROTEIN 1"/>
    <property type="match status" value="1"/>
</dbReference>
<feature type="signal peptide" evidence="10">
    <location>
        <begin position="1"/>
        <end position="23"/>
    </location>
</feature>
<gene>
    <name evidence="11" type="ORF">TSOC_007183</name>
</gene>
<sequence>MAQACACGNTGAVALLLSHGARAAAVDAAGDAPAHLAARGGQLEALAEVMQAPDAPALDSRGSDGLLLKQAMARALGGALGGGGTGGGAALRLQGPTGVGAAGGGAGRQESGGEDGGEEDEDEAQWRRRLREEYSDGEGADWGGGGGGGEDGSWAGWSDGAAARWAEAETEDAWADRLWSQMQRRRSAAAAASSAAFTASLRAEAARKAAEAAERSQRILQEEQAKDSQWRRRTLAIEAGPSEPQPLDLAASRAAYDQRWSQLDTELTASAAAAALGPLRYDDIPWPLQPIPPYNAAPRTAAAAAGAHDRRLVVTIGPPPPPPPPAAPPPPLTADSLRDFLLLGASGPADVRRRLRAELLRWHPDKFGARFGARLAAAGGDERERALARVQALAQVLTQVLGG</sequence>
<evidence type="ECO:0000313" key="12">
    <source>
        <dbReference type="Proteomes" id="UP000236333"/>
    </source>
</evidence>
<keyword evidence="4" id="KW-0677">Repeat</keyword>
<evidence type="ECO:0000256" key="5">
    <source>
        <dbReference type="ARBA" id="ARBA00023043"/>
    </source>
</evidence>
<evidence type="ECO:0000256" key="1">
    <source>
        <dbReference type="ARBA" id="ARBA00004123"/>
    </source>
</evidence>
<feature type="compositionally biased region" description="Gly residues" evidence="9">
    <location>
        <begin position="140"/>
        <end position="151"/>
    </location>
</feature>
<evidence type="ECO:0000256" key="3">
    <source>
        <dbReference type="ARBA" id="ARBA00022553"/>
    </source>
</evidence>